<dbReference type="AlphaFoldDB" id="A0AAE3QYA4"/>
<evidence type="ECO:0000256" key="7">
    <source>
        <dbReference type="ARBA" id="ARBA00022840"/>
    </source>
</evidence>
<evidence type="ECO:0000256" key="10">
    <source>
        <dbReference type="SAM" id="Phobius"/>
    </source>
</evidence>
<evidence type="ECO:0000313" key="13">
    <source>
        <dbReference type="Proteomes" id="UP001232063"/>
    </source>
</evidence>
<dbReference type="PANTHER" id="PTHR24421:SF10">
    <property type="entry name" value="NITRATE_NITRITE SENSOR PROTEIN NARQ"/>
    <property type="match status" value="1"/>
</dbReference>
<dbReference type="EMBL" id="JASJOU010000001">
    <property type="protein sequence ID" value="MDJ1500264.1"/>
    <property type="molecule type" value="Genomic_DNA"/>
</dbReference>
<accession>A0AAE3QYA4</accession>
<comment type="caution">
    <text evidence="12">The sequence shown here is derived from an EMBL/GenBank/DDBJ whole genome shotgun (WGS) entry which is preliminary data.</text>
</comment>
<evidence type="ECO:0000256" key="1">
    <source>
        <dbReference type="ARBA" id="ARBA00000085"/>
    </source>
</evidence>
<keyword evidence="4" id="KW-0808">Transferase</keyword>
<keyword evidence="13" id="KW-1185">Reference proteome</keyword>
<keyword evidence="8" id="KW-0902">Two-component regulatory system</keyword>
<dbReference type="InterPro" id="IPR011712">
    <property type="entry name" value="Sig_transdc_His_kin_sub3_dim/P"/>
</dbReference>
<dbReference type="InterPro" id="IPR019734">
    <property type="entry name" value="TPR_rpt"/>
</dbReference>
<reference evidence="12" key="1">
    <citation type="submission" date="2023-05" db="EMBL/GenBank/DDBJ databases">
        <authorList>
            <person name="Zhang X."/>
        </authorList>
    </citation>
    <scope>NUCLEOTIDE SEQUENCE</scope>
    <source>
        <strain evidence="12">BD1B2-1</strain>
    </source>
</reference>
<dbReference type="GO" id="GO:0046983">
    <property type="term" value="F:protein dimerization activity"/>
    <property type="evidence" value="ECO:0007669"/>
    <property type="project" value="InterPro"/>
</dbReference>
<feature type="repeat" description="TPR" evidence="9">
    <location>
        <begin position="136"/>
        <end position="169"/>
    </location>
</feature>
<keyword evidence="10" id="KW-1133">Transmembrane helix</keyword>
<gene>
    <name evidence="12" type="ORF">QNI22_06390</name>
</gene>
<dbReference type="PROSITE" id="PS50109">
    <property type="entry name" value="HIS_KIN"/>
    <property type="match status" value="1"/>
</dbReference>
<keyword evidence="6 12" id="KW-0418">Kinase</keyword>
<dbReference type="Proteomes" id="UP001232063">
    <property type="component" value="Unassembled WGS sequence"/>
</dbReference>
<evidence type="ECO:0000256" key="3">
    <source>
        <dbReference type="ARBA" id="ARBA00022553"/>
    </source>
</evidence>
<dbReference type="GO" id="GO:0016020">
    <property type="term" value="C:membrane"/>
    <property type="evidence" value="ECO:0007669"/>
    <property type="project" value="InterPro"/>
</dbReference>
<name>A0AAE3QYA4_9BACT</name>
<evidence type="ECO:0000256" key="9">
    <source>
        <dbReference type="PROSITE-ProRule" id="PRU00339"/>
    </source>
</evidence>
<dbReference type="InterPro" id="IPR005467">
    <property type="entry name" value="His_kinase_dom"/>
</dbReference>
<dbReference type="SUPFAM" id="SSF55874">
    <property type="entry name" value="ATPase domain of HSP90 chaperone/DNA topoisomerase II/histidine kinase"/>
    <property type="match status" value="1"/>
</dbReference>
<dbReference type="EC" id="2.7.13.3" evidence="2"/>
<feature type="domain" description="Histidine kinase" evidence="11">
    <location>
        <begin position="546"/>
        <end position="634"/>
    </location>
</feature>
<comment type="catalytic activity">
    <reaction evidence="1">
        <text>ATP + protein L-histidine = ADP + protein N-phospho-L-histidine.</text>
        <dbReference type="EC" id="2.7.13.3"/>
    </reaction>
</comment>
<dbReference type="PROSITE" id="PS50005">
    <property type="entry name" value="TPR"/>
    <property type="match status" value="1"/>
</dbReference>
<dbReference type="CDD" id="cd16917">
    <property type="entry name" value="HATPase_UhpB-NarQ-NarX-like"/>
    <property type="match status" value="1"/>
</dbReference>
<dbReference type="Gene3D" id="1.25.40.10">
    <property type="entry name" value="Tetratricopeptide repeat domain"/>
    <property type="match status" value="2"/>
</dbReference>
<dbReference type="SMART" id="SM00387">
    <property type="entry name" value="HATPase_c"/>
    <property type="match status" value="1"/>
</dbReference>
<sequence length="639" mass="74252">MPSVLRKQILLFFLVCGGYLNFTLVIAQASSYEKARKEVDSLRRLSEQELPPAQALHVTLELIGYYIDFSQQDSVQLYIDEGMRLNEIVQDSLKGFFLTAYQTEVFLYSTLYEQGIQYAMKGLQQAEHLKDREFIANQYNLLGLLYAEMAQYQQAMGFFELSLTYLPPQSKHHYGLTRRYHVLSNIAQCYEILKDIPAAIRYNLSSLKEAQRQEGFRGMSVASWSLGNIFYTQGNYVQALHYYQQSLHYSEIIHDTDAAIAVYPHLFHVHSKLNDPLTANKFLNQGLAIAQKDIQRIKPSSLKEFYTEVIQIYYQLFNYRNVVTYQQKLNKISEQIIHQEKKQRLAVLAAFYENEKRIAQIVLEKKEQEAQLKQHQLFLRYMALLIGLVIITFCAFYYAFRQKQRLKSWQFQQQIKTLNQKQEMAALRAMVEGEEQERVRIARELHDGLTGLLSAARHQVESTFRQLPLSEDKICLTSPAIQLLDKAFHEVRRISHNLMPYALQRHGLATALQEYCENVQQSGLLKIEYQQLGWRERLSPTLELWLYRIIQELISNSLKHAKATQALVQLCRFEEIIQITVEDNGQGFDTHKVNTKDGNGLLNIESRIKYMNGNLSVKSDGQGTSTHIELSLVYIPHEL</sequence>
<dbReference type="SMART" id="SM00028">
    <property type="entry name" value="TPR"/>
    <property type="match status" value="3"/>
</dbReference>
<dbReference type="SUPFAM" id="SSF48452">
    <property type="entry name" value="TPR-like"/>
    <property type="match status" value="2"/>
</dbReference>
<dbReference type="InterPro" id="IPR003594">
    <property type="entry name" value="HATPase_dom"/>
</dbReference>
<keyword evidence="10" id="KW-0472">Membrane</keyword>
<dbReference type="Gene3D" id="1.20.5.1930">
    <property type="match status" value="1"/>
</dbReference>
<dbReference type="InterPro" id="IPR050482">
    <property type="entry name" value="Sensor_HK_TwoCompSys"/>
</dbReference>
<dbReference type="PANTHER" id="PTHR24421">
    <property type="entry name" value="NITRATE/NITRITE SENSOR PROTEIN NARX-RELATED"/>
    <property type="match status" value="1"/>
</dbReference>
<evidence type="ECO:0000259" key="11">
    <source>
        <dbReference type="PROSITE" id="PS50109"/>
    </source>
</evidence>
<keyword evidence="5" id="KW-0547">Nucleotide-binding</keyword>
<keyword evidence="9" id="KW-0802">TPR repeat</keyword>
<feature type="transmembrane region" description="Helical" evidence="10">
    <location>
        <begin position="378"/>
        <end position="400"/>
    </location>
</feature>
<dbReference type="Gene3D" id="3.30.565.10">
    <property type="entry name" value="Histidine kinase-like ATPase, C-terminal domain"/>
    <property type="match status" value="1"/>
</dbReference>
<dbReference type="Pfam" id="PF07730">
    <property type="entry name" value="HisKA_3"/>
    <property type="match status" value="1"/>
</dbReference>
<evidence type="ECO:0000313" key="12">
    <source>
        <dbReference type="EMBL" id="MDJ1500264.1"/>
    </source>
</evidence>
<dbReference type="InterPro" id="IPR036890">
    <property type="entry name" value="HATPase_C_sf"/>
</dbReference>
<keyword evidence="3" id="KW-0597">Phosphoprotein</keyword>
<dbReference type="GO" id="GO:0000155">
    <property type="term" value="F:phosphorelay sensor kinase activity"/>
    <property type="evidence" value="ECO:0007669"/>
    <property type="project" value="InterPro"/>
</dbReference>
<evidence type="ECO:0000256" key="2">
    <source>
        <dbReference type="ARBA" id="ARBA00012438"/>
    </source>
</evidence>
<evidence type="ECO:0000256" key="8">
    <source>
        <dbReference type="ARBA" id="ARBA00023012"/>
    </source>
</evidence>
<keyword evidence="10" id="KW-0812">Transmembrane</keyword>
<organism evidence="12 13">
    <name type="scientific">Xanthocytophaga agilis</name>
    <dbReference type="NCBI Taxonomy" id="3048010"/>
    <lineage>
        <taxon>Bacteria</taxon>
        <taxon>Pseudomonadati</taxon>
        <taxon>Bacteroidota</taxon>
        <taxon>Cytophagia</taxon>
        <taxon>Cytophagales</taxon>
        <taxon>Rhodocytophagaceae</taxon>
        <taxon>Xanthocytophaga</taxon>
    </lineage>
</organism>
<proteinExistence type="predicted"/>
<protein>
    <recommendedName>
        <fullName evidence="2">histidine kinase</fullName>
        <ecNumber evidence="2">2.7.13.3</ecNumber>
    </recommendedName>
</protein>
<dbReference type="GO" id="GO:0005524">
    <property type="term" value="F:ATP binding"/>
    <property type="evidence" value="ECO:0007669"/>
    <property type="project" value="UniProtKB-KW"/>
</dbReference>
<dbReference type="RefSeq" id="WP_314509780.1">
    <property type="nucleotide sequence ID" value="NZ_JASJOU010000001.1"/>
</dbReference>
<dbReference type="InterPro" id="IPR011990">
    <property type="entry name" value="TPR-like_helical_dom_sf"/>
</dbReference>
<evidence type="ECO:0000256" key="4">
    <source>
        <dbReference type="ARBA" id="ARBA00022679"/>
    </source>
</evidence>
<evidence type="ECO:0000256" key="5">
    <source>
        <dbReference type="ARBA" id="ARBA00022741"/>
    </source>
</evidence>
<evidence type="ECO:0000256" key="6">
    <source>
        <dbReference type="ARBA" id="ARBA00022777"/>
    </source>
</evidence>
<keyword evidence="7" id="KW-0067">ATP-binding</keyword>
<dbReference type="Pfam" id="PF02518">
    <property type="entry name" value="HATPase_c"/>
    <property type="match status" value="1"/>
</dbReference>